<comment type="caution">
    <text evidence="3">The sequence shown here is derived from an EMBL/GenBank/DDBJ whole genome shotgun (WGS) entry which is preliminary data.</text>
</comment>
<evidence type="ECO:0000259" key="2">
    <source>
        <dbReference type="Pfam" id="PF12010"/>
    </source>
</evidence>
<dbReference type="Gene3D" id="3.40.190.10">
    <property type="entry name" value="Periplasmic binding protein-like II"/>
    <property type="match status" value="1"/>
</dbReference>
<dbReference type="EMBL" id="NIOJ01000026">
    <property type="protein sequence ID" value="PNT98596.1"/>
    <property type="molecule type" value="Genomic_DNA"/>
</dbReference>
<keyword evidence="1" id="KW-0472">Membrane</keyword>
<feature type="domain" description="DUF3502" evidence="2">
    <location>
        <begin position="453"/>
        <end position="519"/>
    </location>
</feature>
<dbReference type="InterPro" id="IPR006059">
    <property type="entry name" value="SBP"/>
</dbReference>
<name>A0A2K2FDA7_9CLOT</name>
<organism evidence="3 4">
    <name type="scientific">Clostridium thermosuccinogenes</name>
    <dbReference type="NCBI Taxonomy" id="84032"/>
    <lineage>
        <taxon>Bacteria</taxon>
        <taxon>Bacillati</taxon>
        <taxon>Bacillota</taxon>
        <taxon>Clostridia</taxon>
        <taxon>Eubacteriales</taxon>
        <taxon>Clostridiaceae</taxon>
        <taxon>Clostridium</taxon>
    </lineage>
</organism>
<evidence type="ECO:0000313" key="4">
    <source>
        <dbReference type="Proteomes" id="UP000236151"/>
    </source>
</evidence>
<dbReference type="Proteomes" id="UP000236151">
    <property type="component" value="Unassembled WGS sequence"/>
</dbReference>
<dbReference type="Pfam" id="PF01547">
    <property type="entry name" value="SBP_bac_1"/>
    <property type="match status" value="1"/>
</dbReference>
<keyword evidence="4" id="KW-1185">Reference proteome</keyword>
<dbReference type="AlphaFoldDB" id="A0A2K2FDA7"/>
<dbReference type="KEGG" id="cthd:CDO33_01295"/>
<dbReference type="SUPFAM" id="SSF53850">
    <property type="entry name" value="Periplasmic binding protein-like II"/>
    <property type="match status" value="1"/>
</dbReference>
<gene>
    <name evidence="3" type="ORF">CDQ84_10685</name>
</gene>
<reference evidence="3 4" key="1">
    <citation type="submission" date="2017-06" db="EMBL/GenBank/DDBJ databases">
        <title>Investigating the central metabolism of Clostridium thermosuccinogenes.</title>
        <authorList>
            <person name="Koendjbiharie J.G."/>
            <person name="van Kranenburg R."/>
        </authorList>
    </citation>
    <scope>NUCLEOTIDE SEQUENCE [LARGE SCALE GENOMIC DNA]</scope>
    <source>
        <strain evidence="3 4">DSM 5806</strain>
    </source>
</reference>
<proteinExistence type="predicted"/>
<evidence type="ECO:0000256" key="1">
    <source>
        <dbReference type="SAM" id="Phobius"/>
    </source>
</evidence>
<evidence type="ECO:0000313" key="3">
    <source>
        <dbReference type="EMBL" id="PNT98596.1"/>
    </source>
</evidence>
<sequence>MKNSLRNYPNKMCIQREEYVMKSGSCRCFCKIKKIILPALISAFIVIAAFPLLLTGCDFSRNSNTGTKTDNVTLIYYTIGHPDKDLKLVNDHLNILLMEKLGFKIDYRKIDWNDYHTTLSSLLMSGGDFDIAFAGSDEHGDFVGNAKKGYWLDLAPYLDNIGKDMYEAIHKDFWEGVTIDNHVFGVPTNKELAVPMHFIYNKELVDKYNIDITKYHDFASLEPLLALIAEKEPDYVPLALDMSRKNIFAPKSYEYVVSPAVPLMVNSYDETLQVVNIYETEHARELLSTLHNYFKKGYINADAPICYFSSLDFMEVKAFCSTASGGPYSANMWSSSWGYPVVSEQVSDPIIKTEDVQSSVMVVNAATRHPEECVKFLNLLNTDPETRNLINYGVKNIHYTLTPHDQVEVISDAYNAATYTQGNWFILKTLASEPQDKWEQFKKFNDSAVKSELFGFKPETSGYEKEISDITALMDTYGPALSTGSVDPEVYLPRLNEDLKKAGIEELKEELQRQINAWLQKKKM</sequence>
<accession>A0A2K2FDA7</accession>
<keyword evidence="1" id="KW-1133">Transmembrane helix</keyword>
<dbReference type="PANTHER" id="PTHR43649">
    <property type="entry name" value="ARABINOSE-BINDING PROTEIN-RELATED"/>
    <property type="match status" value="1"/>
</dbReference>
<dbReference type="Pfam" id="PF12010">
    <property type="entry name" value="DUF3502"/>
    <property type="match status" value="1"/>
</dbReference>
<protein>
    <recommendedName>
        <fullName evidence="2">DUF3502 domain-containing protein</fullName>
    </recommendedName>
</protein>
<dbReference type="InterPro" id="IPR022627">
    <property type="entry name" value="DUF3502"/>
</dbReference>
<keyword evidence="1" id="KW-0812">Transmembrane</keyword>
<feature type="transmembrane region" description="Helical" evidence="1">
    <location>
        <begin position="35"/>
        <end position="54"/>
    </location>
</feature>
<dbReference type="InterPro" id="IPR050490">
    <property type="entry name" value="Bact_solute-bd_prot1"/>
</dbReference>
<dbReference type="PANTHER" id="PTHR43649:SF17">
    <property type="entry name" value="ABC TRANSPORTER SOLUTE BINDING PROTEIN-SUGAR TRANSPORT"/>
    <property type="match status" value="1"/>
</dbReference>